<sequence length="274" mass="29397">MFHDASGLVTVGVYELKGGSPQSIWTEAKVRVPDPDMIVIGGGATGTNWPEGAYLTASYPDWDKKAWVVSSKDHINRNEHILTAYAIGLKIRGISAYDLANMVKISPSSNVYGQYPSAEIGVGSNDYALVGGGFRIDWQGWGNMATASYPNPQSGYNSWVASSKDHLHVSPASITSYAIGLPRWLPQIGRSLQARTTTAASFESNKPGVDIDVEDGFALTGGGGLVERHNGAGNLIWKMAPRIHPNPGFDVASKEHNQPDTATIRAYALGIRIV</sequence>
<organism evidence="1 2">
    <name type="scientific">Streptomyces nondiastaticus</name>
    <dbReference type="NCBI Taxonomy" id="3154512"/>
    <lineage>
        <taxon>Bacteria</taxon>
        <taxon>Bacillati</taxon>
        <taxon>Actinomycetota</taxon>
        <taxon>Actinomycetes</taxon>
        <taxon>Kitasatosporales</taxon>
        <taxon>Streptomycetaceae</taxon>
        <taxon>Streptomyces</taxon>
    </lineage>
</organism>
<evidence type="ECO:0000313" key="2">
    <source>
        <dbReference type="Proteomes" id="UP001602123"/>
    </source>
</evidence>
<evidence type="ECO:0000313" key="1">
    <source>
        <dbReference type="EMBL" id="MFF4216523.1"/>
    </source>
</evidence>
<comment type="caution">
    <text evidence="1">The sequence shown here is derived from an EMBL/GenBank/DDBJ whole genome shotgun (WGS) entry which is preliminary data.</text>
</comment>
<name>A0ABW6TXN3_9ACTN</name>
<dbReference type="EMBL" id="JBIAUT010000002">
    <property type="protein sequence ID" value="MFF4216523.1"/>
    <property type="molecule type" value="Genomic_DNA"/>
</dbReference>
<dbReference type="RefSeq" id="WP_388626059.1">
    <property type="nucleotide sequence ID" value="NZ_JBIAUT010000002.1"/>
</dbReference>
<gene>
    <name evidence="1" type="ORF">ACFYZM_09600</name>
</gene>
<reference evidence="1 2" key="1">
    <citation type="submission" date="2024-10" db="EMBL/GenBank/DDBJ databases">
        <title>The Natural Products Discovery Center: Release of the First 8490 Sequenced Strains for Exploring Actinobacteria Biosynthetic Diversity.</title>
        <authorList>
            <person name="Kalkreuter E."/>
            <person name="Kautsar S.A."/>
            <person name="Yang D."/>
            <person name="Bader C.D."/>
            <person name="Teijaro C.N."/>
            <person name="Fluegel L."/>
            <person name="Davis C.M."/>
            <person name="Simpson J.R."/>
            <person name="Lauterbach L."/>
            <person name="Steele A.D."/>
            <person name="Gui C."/>
            <person name="Meng S."/>
            <person name="Li G."/>
            <person name="Viehrig K."/>
            <person name="Ye F."/>
            <person name="Su P."/>
            <person name="Kiefer A.F."/>
            <person name="Nichols A."/>
            <person name="Cepeda A.J."/>
            <person name="Yan W."/>
            <person name="Fan B."/>
            <person name="Jiang Y."/>
            <person name="Adhikari A."/>
            <person name="Zheng C.-J."/>
            <person name="Schuster L."/>
            <person name="Cowan T.M."/>
            <person name="Smanski M.J."/>
            <person name="Chevrette M.G."/>
            <person name="De Carvalho L.P.S."/>
            <person name="Shen B."/>
        </authorList>
    </citation>
    <scope>NUCLEOTIDE SEQUENCE [LARGE SCALE GENOMIC DNA]</scope>
    <source>
        <strain evidence="1 2">NPDC001650</strain>
    </source>
</reference>
<dbReference type="Proteomes" id="UP001602123">
    <property type="component" value="Unassembled WGS sequence"/>
</dbReference>
<proteinExistence type="predicted"/>
<keyword evidence="2" id="KW-1185">Reference proteome</keyword>
<accession>A0ABW6TXN3</accession>
<protein>
    <submittedName>
        <fullName evidence="1">Uncharacterized protein</fullName>
    </submittedName>
</protein>